<dbReference type="Pfam" id="PF01551">
    <property type="entry name" value="Peptidase_M23"/>
    <property type="match status" value="1"/>
</dbReference>
<feature type="coiled-coil region" evidence="1">
    <location>
        <begin position="81"/>
        <end position="129"/>
    </location>
</feature>
<dbReference type="Gene3D" id="6.10.250.3150">
    <property type="match status" value="1"/>
</dbReference>
<feature type="coiled-coil region" evidence="1">
    <location>
        <begin position="176"/>
        <end position="269"/>
    </location>
</feature>
<sequence>MIPPRRQAVRASTVQQPVWRAIIRELLIGLGTLVLALQPLALTPGSSVFAAEDPAPQQQLAEINAAIAEIEQWLSGIRQQRTSEEASLAETKADIDQLNQQIADNQQQIASLEQQQQSLNQQQASLMRQSESQRQQIALALKAVYQSGHDSMIKVLLNQQDPTRASRMTHYFRTFHSQQLEQIAAWQATIQQLESTASQLAQNRSALDAANQRLAEQLGDLSARQTQRLEIIAELTEQMLARDDELSALQDDRAELEALVEEINRIIEDIPSPEELMPFAGQKGQMPWPVNGNITARFGDTFAGGQMQRQGLIVSATAGSAVRAVHPGRIVFADWLRGSGHLIVIDHGQGYISVYSHQQSLSKQSGEWVNRGEVIGLSGNDAGNGQPGLYFEIRQQRQPLDPLAWLQAMR</sequence>
<dbReference type="Gene3D" id="2.70.70.10">
    <property type="entry name" value="Glucose Permease (Domain IIA)"/>
    <property type="match status" value="1"/>
</dbReference>
<dbReference type="SUPFAM" id="SSF51261">
    <property type="entry name" value="Duplicated hybrid motif"/>
    <property type="match status" value="1"/>
</dbReference>
<dbReference type="AlphaFoldDB" id="A0A917LPY5"/>
<evidence type="ECO:0000256" key="1">
    <source>
        <dbReference type="SAM" id="Coils"/>
    </source>
</evidence>
<protein>
    <recommendedName>
        <fullName evidence="2">M23ase beta-sheet core domain-containing protein</fullName>
    </recommendedName>
</protein>
<dbReference type="InterPro" id="IPR011055">
    <property type="entry name" value="Dup_hybrid_motif"/>
</dbReference>
<dbReference type="Proteomes" id="UP000627715">
    <property type="component" value="Unassembled WGS sequence"/>
</dbReference>
<dbReference type="GO" id="GO:0004222">
    <property type="term" value="F:metalloendopeptidase activity"/>
    <property type="evidence" value="ECO:0007669"/>
    <property type="project" value="TreeGrafter"/>
</dbReference>
<keyword evidence="1" id="KW-0175">Coiled coil</keyword>
<dbReference type="InterPro" id="IPR016047">
    <property type="entry name" value="M23ase_b-sheet_dom"/>
</dbReference>
<organism evidence="3 4">
    <name type="scientific">Pseudohongiella nitratireducens</name>
    <dbReference type="NCBI Taxonomy" id="1768907"/>
    <lineage>
        <taxon>Bacteria</taxon>
        <taxon>Pseudomonadati</taxon>
        <taxon>Pseudomonadota</taxon>
        <taxon>Gammaproteobacteria</taxon>
        <taxon>Pseudomonadales</taxon>
        <taxon>Pseudohongiellaceae</taxon>
        <taxon>Pseudohongiella</taxon>
    </lineage>
</organism>
<dbReference type="FunFam" id="2.70.70.10:FF:000003">
    <property type="entry name" value="Murein hydrolase activator EnvC"/>
    <property type="match status" value="1"/>
</dbReference>
<comment type="caution">
    <text evidence="3">The sequence shown here is derived from an EMBL/GenBank/DDBJ whole genome shotgun (WGS) entry which is preliminary data.</text>
</comment>
<dbReference type="CDD" id="cd12797">
    <property type="entry name" value="M23_peptidase"/>
    <property type="match status" value="1"/>
</dbReference>
<dbReference type="PANTHER" id="PTHR21666">
    <property type="entry name" value="PEPTIDASE-RELATED"/>
    <property type="match status" value="1"/>
</dbReference>
<dbReference type="EMBL" id="BMIY01000002">
    <property type="protein sequence ID" value="GGG50083.1"/>
    <property type="molecule type" value="Genomic_DNA"/>
</dbReference>
<accession>A0A917LPY5</accession>
<dbReference type="OrthoDB" id="9784703at2"/>
<evidence type="ECO:0000259" key="2">
    <source>
        <dbReference type="Pfam" id="PF01551"/>
    </source>
</evidence>
<name>A0A917LPY5_9GAMM</name>
<dbReference type="InterPro" id="IPR050570">
    <property type="entry name" value="Cell_wall_metabolism_enzyme"/>
</dbReference>
<dbReference type="RefSeq" id="WP_068812054.1">
    <property type="nucleotide sequence ID" value="NZ_BMIY01000002.1"/>
</dbReference>
<evidence type="ECO:0000313" key="3">
    <source>
        <dbReference type="EMBL" id="GGG50083.1"/>
    </source>
</evidence>
<keyword evidence="4" id="KW-1185">Reference proteome</keyword>
<evidence type="ECO:0000313" key="4">
    <source>
        <dbReference type="Proteomes" id="UP000627715"/>
    </source>
</evidence>
<dbReference type="PANTHER" id="PTHR21666:SF270">
    <property type="entry name" value="MUREIN HYDROLASE ACTIVATOR ENVC"/>
    <property type="match status" value="1"/>
</dbReference>
<feature type="domain" description="M23ase beta-sheet core" evidence="2">
    <location>
        <begin position="309"/>
        <end position="402"/>
    </location>
</feature>
<reference evidence="3" key="1">
    <citation type="journal article" date="2014" name="Int. J. Syst. Evol. Microbiol.">
        <title>Complete genome sequence of Corynebacterium casei LMG S-19264T (=DSM 44701T), isolated from a smear-ripened cheese.</title>
        <authorList>
            <consortium name="US DOE Joint Genome Institute (JGI-PGF)"/>
            <person name="Walter F."/>
            <person name="Albersmeier A."/>
            <person name="Kalinowski J."/>
            <person name="Ruckert C."/>
        </authorList>
    </citation>
    <scope>NUCLEOTIDE SEQUENCE</scope>
    <source>
        <strain evidence="3">CGMCC 1.15425</strain>
    </source>
</reference>
<proteinExistence type="predicted"/>
<gene>
    <name evidence="3" type="ORF">GCM10011403_03970</name>
</gene>
<reference evidence="3" key="2">
    <citation type="submission" date="2020-09" db="EMBL/GenBank/DDBJ databases">
        <authorList>
            <person name="Sun Q."/>
            <person name="Zhou Y."/>
        </authorList>
    </citation>
    <scope>NUCLEOTIDE SEQUENCE</scope>
    <source>
        <strain evidence="3">CGMCC 1.15425</strain>
    </source>
</reference>